<dbReference type="Proteomes" id="UP000250028">
    <property type="component" value="Unassembled WGS sequence"/>
</dbReference>
<keyword evidence="2" id="KW-0808">Transferase</keyword>
<dbReference type="InterPro" id="IPR016181">
    <property type="entry name" value="Acyl_CoA_acyltransferase"/>
</dbReference>
<dbReference type="SUPFAM" id="SSF55729">
    <property type="entry name" value="Acyl-CoA N-acyltransferases (Nat)"/>
    <property type="match status" value="1"/>
</dbReference>
<dbReference type="Gene3D" id="3.40.630.30">
    <property type="match status" value="1"/>
</dbReference>
<dbReference type="EMBL" id="UESZ01000001">
    <property type="protein sequence ID" value="SSA33883.1"/>
    <property type="molecule type" value="Genomic_DNA"/>
</dbReference>
<protein>
    <submittedName>
        <fullName evidence="2">Acetyltransferase (GNAT) family protein</fullName>
    </submittedName>
</protein>
<name>A0A2Y9C177_9MICO</name>
<sequence length="202" mass="21604">MNRLNLLDRPPVDGGWTRVAPWRPGLFAVIALTGHAFVSAPDSWSDEELTQLGVDGFGGAHDPRVLVALAGADGWIDVLDQILIAEPLAEPGELTERHDLNDHPRVRRARELRSQVRVFGDRTSVLVLGRGIAGYLEAAFEVAPALRGQGVGRNLLLEARRLADEPVVVAVSPGNVASTHAALAAGYAPVGAVQLYRPTVFS</sequence>
<evidence type="ECO:0000259" key="1">
    <source>
        <dbReference type="PROSITE" id="PS51186"/>
    </source>
</evidence>
<accession>A0A2Y9C177</accession>
<dbReference type="GO" id="GO:0016747">
    <property type="term" value="F:acyltransferase activity, transferring groups other than amino-acyl groups"/>
    <property type="evidence" value="ECO:0007669"/>
    <property type="project" value="InterPro"/>
</dbReference>
<proteinExistence type="predicted"/>
<organism evidence="2 3">
    <name type="scientific">Branchiibius hedensis</name>
    <dbReference type="NCBI Taxonomy" id="672460"/>
    <lineage>
        <taxon>Bacteria</taxon>
        <taxon>Bacillati</taxon>
        <taxon>Actinomycetota</taxon>
        <taxon>Actinomycetes</taxon>
        <taxon>Micrococcales</taxon>
        <taxon>Dermacoccaceae</taxon>
        <taxon>Branchiibius</taxon>
    </lineage>
</organism>
<reference evidence="3" key="1">
    <citation type="submission" date="2016-10" db="EMBL/GenBank/DDBJ databases">
        <authorList>
            <person name="Varghese N."/>
            <person name="Submissions S."/>
        </authorList>
    </citation>
    <scope>NUCLEOTIDE SEQUENCE [LARGE SCALE GENOMIC DNA]</scope>
    <source>
        <strain evidence="3">DSM 22951</strain>
    </source>
</reference>
<evidence type="ECO:0000313" key="2">
    <source>
        <dbReference type="EMBL" id="SSA33883.1"/>
    </source>
</evidence>
<dbReference type="PROSITE" id="PS51186">
    <property type="entry name" value="GNAT"/>
    <property type="match status" value="1"/>
</dbReference>
<dbReference type="AlphaFoldDB" id="A0A2Y9C177"/>
<gene>
    <name evidence="2" type="ORF">SAMN04489750_1180</name>
</gene>
<feature type="domain" description="N-acetyltransferase" evidence="1">
    <location>
        <begin position="65"/>
        <end position="202"/>
    </location>
</feature>
<keyword evidence="3" id="KW-1185">Reference proteome</keyword>
<dbReference type="InterPro" id="IPR000182">
    <property type="entry name" value="GNAT_dom"/>
</dbReference>
<evidence type="ECO:0000313" key="3">
    <source>
        <dbReference type="Proteomes" id="UP000250028"/>
    </source>
</evidence>